<dbReference type="Gene3D" id="3.40.190.290">
    <property type="match status" value="1"/>
</dbReference>
<proteinExistence type="inferred from homology"/>
<dbReference type="Gene3D" id="1.10.10.10">
    <property type="entry name" value="Winged helix-like DNA-binding domain superfamily/Winged helix DNA-binding domain"/>
    <property type="match status" value="1"/>
</dbReference>
<dbReference type="GO" id="GO:0003700">
    <property type="term" value="F:DNA-binding transcription factor activity"/>
    <property type="evidence" value="ECO:0007669"/>
    <property type="project" value="InterPro"/>
</dbReference>
<sequence>MRPSGTARLPIGFWPRVSVPRTIGVHRARQRAESDVDWRRAVNIKQLDAFLAVAQSRSFTQAARLLGLAQPTVTARIKALEQILDAPLLDRTAGGAQLTPAGRRLHDYACRIVRLSELAQHCVAEPTDRTHPLAIGAAECITTYRLVPLIEYLHLRHGGLGVSLHGLDDDPVSLVREERVDCAFFIGPRPATPDVHHRTLRRESLSLVAAPSHPLVGTVVVSAAEFAAQTLVCAHRLSSYQRCLEAELAVTGEPGGGVLALGSIDAVKRGVGEGIGIALLPTVAVRDELREGLLGRIGWRPPFEVFSQCVWRRGLDDDPSFATVLDAARQVLAEDEAADSAALRPAC</sequence>
<keyword evidence="3" id="KW-0238">DNA-binding</keyword>
<organism evidence="6 7">
    <name type="scientific">Streptomyces misionensis</name>
    <dbReference type="NCBI Taxonomy" id="67331"/>
    <lineage>
        <taxon>Bacteria</taxon>
        <taxon>Bacillati</taxon>
        <taxon>Actinomycetota</taxon>
        <taxon>Actinomycetes</taxon>
        <taxon>Kitasatosporales</taxon>
        <taxon>Streptomycetaceae</taxon>
        <taxon>Streptomyces</taxon>
    </lineage>
</organism>
<comment type="caution">
    <text evidence="6">The sequence shown here is derived from an EMBL/GenBank/DDBJ whole genome shotgun (WGS) entry which is preliminary data.</text>
</comment>
<protein>
    <submittedName>
        <fullName evidence="6">LysR family transcriptional regulator</fullName>
    </submittedName>
</protein>
<dbReference type="AlphaFoldDB" id="A0A5C6J1R8"/>
<dbReference type="Proteomes" id="UP000320481">
    <property type="component" value="Unassembled WGS sequence"/>
</dbReference>
<dbReference type="PRINTS" id="PR00039">
    <property type="entry name" value="HTHLYSR"/>
</dbReference>
<name>A0A5C6J1R8_9ACTN</name>
<keyword evidence="4" id="KW-0804">Transcription</keyword>
<comment type="similarity">
    <text evidence="1">Belongs to the LysR transcriptional regulatory family.</text>
</comment>
<dbReference type="PROSITE" id="PS50931">
    <property type="entry name" value="HTH_LYSR"/>
    <property type="match status" value="1"/>
</dbReference>
<dbReference type="InterPro" id="IPR036388">
    <property type="entry name" value="WH-like_DNA-bd_sf"/>
</dbReference>
<dbReference type="GO" id="GO:0000976">
    <property type="term" value="F:transcription cis-regulatory region binding"/>
    <property type="evidence" value="ECO:0007669"/>
    <property type="project" value="TreeGrafter"/>
</dbReference>
<evidence type="ECO:0000256" key="4">
    <source>
        <dbReference type="ARBA" id="ARBA00023163"/>
    </source>
</evidence>
<dbReference type="Pfam" id="PF03466">
    <property type="entry name" value="LysR_substrate"/>
    <property type="match status" value="1"/>
</dbReference>
<dbReference type="RefSeq" id="WP_146467851.1">
    <property type="nucleotide sequence ID" value="NZ_VOGW01000168.1"/>
</dbReference>
<evidence type="ECO:0000256" key="2">
    <source>
        <dbReference type="ARBA" id="ARBA00023015"/>
    </source>
</evidence>
<dbReference type="InterPro" id="IPR036390">
    <property type="entry name" value="WH_DNA-bd_sf"/>
</dbReference>
<evidence type="ECO:0000313" key="7">
    <source>
        <dbReference type="Proteomes" id="UP000320481"/>
    </source>
</evidence>
<dbReference type="SUPFAM" id="SSF46785">
    <property type="entry name" value="Winged helix' DNA-binding domain"/>
    <property type="match status" value="1"/>
</dbReference>
<dbReference type="PANTHER" id="PTHR30126:SF40">
    <property type="entry name" value="HTH-TYPE TRANSCRIPTIONAL REGULATOR GLTR"/>
    <property type="match status" value="1"/>
</dbReference>
<evidence type="ECO:0000313" key="6">
    <source>
        <dbReference type="EMBL" id="TWV34950.1"/>
    </source>
</evidence>
<dbReference type="FunFam" id="1.10.10.10:FF:000001">
    <property type="entry name" value="LysR family transcriptional regulator"/>
    <property type="match status" value="1"/>
</dbReference>
<evidence type="ECO:0000256" key="3">
    <source>
        <dbReference type="ARBA" id="ARBA00023125"/>
    </source>
</evidence>
<dbReference type="InterPro" id="IPR005119">
    <property type="entry name" value="LysR_subst-bd"/>
</dbReference>
<dbReference type="InterPro" id="IPR000847">
    <property type="entry name" value="LysR_HTH_N"/>
</dbReference>
<dbReference type="SUPFAM" id="SSF53850">
    <property type="entry name" value="Periplasmic binding protein-like II"/>
    <property type="match status" value="1"/>
</dbReference>
<dbReference type="CDD" id="cd05466">
    <property type="entry name" value="PBP2_LTTR_substrate"/>
    <property type="match status" value="1"/>
</dbReference>
<keyword evidence="7" id="KW-1185">Reference proteome</keyword>
<dbReference type="EMBL" id="VOGW01000168">
    <property type="protein sequence ID" value="TWV34950.1"/>
    <property type="molecule type" value="Genomic_DNA"/>
</dbReference>
<dbReference type="PANTHER" id="PTHR30126">
    <property type="entry name" value="HTH-TYPE TRANSCRIPTIONAL REGULATOR"/>
    <property type="match status" value="1"/>
</dbReference>
<evidence type="ECO:0000259" key="5">
    <source>
        <dbReference type="PROSITE" id="PS50931"/>
    </source>
</evidence>
<dbReference type="Pfam" id="PF00126">
    <property type="entry name" value="HTH_1"/>
    <property type="match status" value="1"/>
</dbReference>
<feature type="domain" description="HTH lysR-type" evidence="5">
    <location>
        <begin position="42"/>
        <end position="99"/>
    </location>
</feature>
<gene>
    <name evidence="6" type="ORF">FRZ03_27675</name>
</gene>
<evidence type="ECO:0000256" key="1">
    <source>
        <dbReference type="ARBA" id="ARBA00009437"/>
    </source>
</evidence>
<reference evidence="6" key="1">
    <citation type="journal article" date="2019" name="Microbiol. Resour. Announc.">
        <title>Draft Genomic Sequences of Streptomyces misionensis and Streptomyces albidoflavus, bacteria applied for phytopathogen biocontrol.</title>
        <authorList>
            <person name="Pylro V."/>
            <person name="Dias A."/>
            <person name="Andreote F."/>
            <person name="Varani A."/>
            <person name="Andreote C."/>
            <person name="Bernardo E."/>
            <person name="Martins T."/>
        </authorList>
    </citation>
    <scope>NUCLEOTIDE SEQUENCE [LARGE SCALE GENOMIC DNA]</scope>
    <source>
        <strain evidence="6">66</strain>
    </source>
</reference>
<accession>A0A5C6J1R8</accession>
<keyword evidence="2" id="KW-0805">Transcription regulation</keyword>